<dbReference type="SMART" id="SM00326">
    <property type="entry name" value="SH3"/>
    <property type="match status" value="1"/>
</dbReference>
<dbReference type="PRINTS" id="PR00193">
    <property type="entry name" value="MYOSINHEAVY"/>
</dbReference>
<dbReference type="PROSITE" id="PS51016">
    <property type="entry name" value="MYTH4"/>
    <property type="match status" value="1"/>
</dbReference>
<dbReference type="RefSeq" id="XP_004347749.1">
    <property type="nucleotide sequence ID" value="XM_004347699.1"/>
</dbReference>
<dbReference type="InterPro" id="IPR038185">
    <property type="entry name" value="MyTH4_dom_sf"/>
</dbReference>
<dbReference type="InterPro" id="IPR001202">
    <property type="entry name" value="WW_dom"/>
</dbReference>
<name>L8H9I8_ACACF</name>
<dbReference type="KEGG" id="acan:ACA1_046160"/>
<dbReference type="GeneID" id="14922834"/>
<feature type="domain" description="Myosin motor" evidence="14">
    <location>
        <begin position="87"/>
        <end position="761"/>
    </location>
</feature>
<evidence type="ECO:0000259" key="12">
    <source>
        <dbReference type="PROSITE" id="PS50020"/>
    </source>
</evidence>
<feature type="domain" description="SH3" evidence="11">
    <location>
        <begin position="1592"/>
        <end position="1650"/>
    </location>
</feature>
<dbReference type="GO" id="GO:0016459">
    <property type="term" value="C:myosin complex"/>
    <property type="evidence" value="ECO:0007669"/>
    <property type="project" value="UniProtKB-KW"/>
</dbReference>
<accession>L8H9I8</accession>
<dbReference type="SUPFAM" id="SSF51045">
    <property type="entry name" value="WW domain"/>
    <property type="match status" value="1"/>
</dbReference>
<evidence type="ECO:0000256" key="6">
    <source>
        <dbReference type="ARBA" id="ARBA00023203"/>
    </source>
</evidence>
<dbReference type="Gene3D" id="2.20.70.10">
    <property type="match status" value="1"/>
</dbReference>
<dbReference type="PROSITE" id="PS50020">
    <property type="entry name" value="WW_DOMAIN_2"/>
    <property type="match status" value="1"/>
</dbReference>
<dbReference type="Pfam" id="PF00784">
    <property type="entry name" value="MyTH4"/>
    <property type="match status" value="1"/>
</dbReference>
<dbReference type="InterPro" id="IPR027417">
    <property type="entry name" value="P-loop_NTPase"/>
</dbReference>
<dbReference type="Gene3D" id="1.25.40.530">
    <property type="entry name" value="MyTH4 domain"/>
    <property type="match status" value="1"/>
</dbReference>
<evidence type="ECO:0000256" key="8">
    <source>
        <dbReference type="PROSITE-ProRule" id="PRU00192"/>
    </source>
</evidence>
<dbReference type="SMART" id="SM00456">
    <property type="entry name" value="WW"/>
    <property type="match status" value="1"/>
</dbReference>
<dbReference type="PROSITE" id="PS01159">
    <property type="entry name" value="WW_DOMAIN_1"/>
    <property type="match status" value="1"/>
</dbReference>
<dbReference type="STRING" id="1257118.L8H9I8"/>
<reference evidence="15 16" key="1">
    <citation type="journal article" date="2013" name="Genome Biol.">
        <title>Genome of Acanthamoeba castellanii highlights extensive lateral gene transfer and early evolution of tyrosine kinase signaling.</title>
        <authorList>
            <person name="Clarke M."/>
            <person name="Lohan A.J."/>
            <person name="Liu B."/>
            <person name="Lagkouvardos I."/>
            <person name="Roy S."/>
            <person name="Zafar N."/>
            <person name="Bertelli C."/>
            <person name="Schilde C."/>
            <person name="Kianianmomeni A."/>
            <person name="Burglin T.R."/>
            <person name="Frech C."/>
            <person name="Turcotte B."/>
            <person name="Kopec K.O."/>
            <person name="Synnott J.M."/>
            <person name="Choo C."/>
            <person name="Paponov I."/>
            <person name="Finkler A."/>
            <person name="Soon Heng Tan C."/>
            <person name="Hutchins A.P."/>
            <person name="Weinmeier T."/>
            <person name="Rattei T."/>
            <person name="Chu J.S."/>
            <person name="Gimenez G."/>
            <person name="Irimia M."/>
            <person name="Rigden D.J."/>
            <person name="Fitzpatrick D.A."/>
            <person name="Lorenzo-Morales J."/>
            <person name="Bateman A."/>
            <person name="Chiu C.H."/>
            <person name="Tang P."/>
            <person name="Hegemann P."/>
            <person name="Fromm H."/>
            <person name="Raoult D."/>
            <person name="Greub G."/>
            <person name="Miranda-Saavedra D."/>
            <person name="Chen N."/>
            <person name="Nash P."/>
            <person name="Ginger M.L."/>
            <person name="Horn M."/>
            <person name="Schaap P."/>
            <person name="Caler L."/>
            <person name="Loftus B."/>
        </authorList>
    </citation>
    <scope>NUCLEOTIDE SEQUENCE [LARGE SCALE GENOMIC DNA]</scope>
    <source>
        <strain evidence="15 16">Neff</strain>
    </source>
</reference>
<keyword evidence="2 9" id="KW-0547">Nucleotide-binding</keyword>
<dbReference type="PROSITE" id="PS50002">
    <property type="entry name" value="SH3"/>
    <property type="match status" value="1"/>
</dbReference>
<feature type="domain" description="MyTH4" evidence="13">
    <location>
        <begin position="1175"/>
        <end position="1394"/>
    </location>
</feature>
<dbReference type="Pfam" id="PF14604">
    <property type="entry name" value="SH3_9"/>
    <property type="match status" value="1"/>
</dbReference>
<comment type="similarity">
    <text evidence="9">Belongs to the TRAFAC class myosin-kinesin ATPase superfamily. Myosin family.</text>
</comment>
<dbReference type="CDD" id="cd00201">
    <property type="entry name" value="WW"/>
    <property type="match status" value="1"/>
</dbReference>
<evidence type="ECO:0000259" key="11">
    <source>
        <dbReference type="PROSITE" id="PS50002"/>
    </source>
</evidence>
<feature type="domain" description="WW" evidence="12">
    <location>
        <begin position="1"/>
        <end position="31"/>
    </location>
</feature>
<keyword evidence="4 9" id="KW-0518">Myosin</keyword>
<protein>
    <submittedName>
        <fullName evidence="15">Myosin-1, putative</fullName>
    </submittedName>
</protein>
<dbReference type="InterPro" id="IPR036020">
    <property type="entry name" value="WW_dom_sf"/>
</dbReference>
<evidence type="ECO:0000256" key="10">
    <source>
        <dbReference type="SAM" id="MobiDB-lite"/>
    </source>
</evidence>
<dbReference type="InterPro" id="IPR036028">
    <property type="entry name" value="SH3-like_dom_sf"/>
</dbReference>
<dbReference type="Gene3D" id="1.20.5.4820">
    <property type="match status" value="1"/>
</dbReference>
<dbReference type="GO" id="GO:0000146">
    <property type="term" value="F:microfilament motor activity"/>
    <property type="evidence" value="ECO:0007669"/>
    <property type="project" value="TreeGrafter"/>
</dbReference>
<dbReference type="InterPro" id="IPR001609">
    <property type="entry name" value="Myosin_head_motor_dom-like"/>
</dbReference>
<comment type="function">
    <text evidence="7">Myosin is a protein that binds to F-actin and has ATPase activity that is activated by F-actin.</text>
</comment>
<dbReference type="PROSITE" id="PS51456">
    <property type="entry name" value="MYOSIN_MOTOR"/>
    <property type="match status" value="1"/>
</dbReference>
<evidence type="ECO:0000256" key="1">
    <source>
        <dbReference type="ARBA" id="ARBA00022443"/>
    </source>
</evidence>
<dbReference type="InterPro" id="IPR036961">
    <property type="entry name" value="Kinesin_motor_dom_sf"/>
</dbReference>
<keyword evidence="16" id="KW-1185">Reference proteome</keyword>
<dbReference type="InterPro" id="IPR001452">
    <property type="entry name" value="SH3_domain"/>
</dbReference>
<evidence type="ECO:0000313" key="16">
    <source>
        <dbReference type="Proteomes" id="UP000011083"/>
    </source>
</evidence>
<dbReference type="SUPFAM" id="SSF52540">
    <property type="entry name" value="P-loop containing nucleoside triphosphate hydrolases"/>
    <property type="match status" value="1"/>
</dbReference>
<dbReference type="Proteomes" id="UP000011083">
    <property type="component" value="Unassembled WGS sequence"/>
</dbReference>
<dbReference type="Gene3D" id="1.20.58.530">
    <property type="match status" value="1"/>
</dbReference>
<dbReference type="PANTHER" id="PTHR13140">
    <property type="entry name" value="MYOSIN"/>
    <property type="match status" value="1"/>
</dbReference>
<dbReference type="SUPFAM" id="SSF50044">
    <property type="entry name" value="SH3-domain"/>
    <property type="match status" value="1"/>
</dbReference>
<dbReference type="SMART" id="SM00139">
    <property type="entry name" value="MyTH4"/>
    <property type="match status" value="1"/>
</dbReference>
<dbReference type="InterPro" id="IPR000857">
    <property type="entry name" value="MyTH4_dom"/>
</dbReference>
<feature type="region of interest" description="Disordered" evidence="10">
    <location>
        <begin position="1446"/>
        <end position="1466"/>
    </location>
</feature>
<dbReference type="SMART" id="SM00242">
    <property type="entry name" value="MYSc"/>
    <property type="match status" value="1"/>
</dbReference>
<dbReference type="Gene3D" id="1.20.120.720">
    <property type="entry name" value="Myosin VI head, motor domain, U50 subdomain"/>
    <property type="match status" value="1"/>
</dbReference>
<evidence type="ECO:0000256" key="2">
    <source>
        <dbReference type="ARBA" id="ARBA00022741"/>
    </source>
</evidence>
<dbReference type="Gene3D" id="1.10.10.820">
    <property type="match status" value="1"/>
</dbReference>
<dbReference type="GO" id="GO:0016020">
    <property type="term" value="C:membrane"/>
    <property type="evidence" value="ECO:0007669"/>
    <property type="project" value="TreeGrafter"/>
</dbReference>
<evidence type="ECO:0000256" key="5">
    <source>
        <dbReference type="ARBA" id="ARBA00023175"/>
    </source>
</evidence>
<dbReference type="EMBL" id="KB007894">
    <property type="protein sequence ID" value="ELR21917.1"/>
    <property type="molecule type" value="Genomic_DNA"/>
</dbReference>
<dbReference type="GO" id="GO:0005737">
    <property type="term" value="C:cytoplasm"/>
    <property type="evidence" value="ECO:0007669"/>
    <property type="project" value="TreeGrafter"/>
</dbReference>
<dbReference type="GO" id="GO:0051015">
    <property type="term" value="F:actin filament binding"/>
    <property type="evidence" value="ECO:0007669"/>
    <property type="project" value="TreeGrafter"/>
</dbReference>
<feature type="binding site" evidence="9">
    <location>
        <begin position="180"/>
        <end position="187"/>
    </location>
    <ligand>
        <name>ATP</name>
        <dbReference type="ChEBI" id="CHEBI:30616"/>
    </ligand>
</feature>
<dbReference type="VEuPathDB" id="AmoebaDB:ACA1_046160"/>
<dbReference type="Pfam" id="PF00397">
    <property type="entry name" value="WW"/>
    <property type="match status" value="1"/>
</dbReference>
<proteinExistence type="inferred from homology"/>
<dbReference type="GO" id="GO:0005524">
    <property type="term" value="F:ATP binding"/>
    <property type="evidence" value="ECO:0007669"/>
    <property type="project" value="UniProtKB-UniRule"/>
</dbReference>
<keyword evidence="1 8" id="KW-0728">SH3 domain</keyword>
<keyword evidence="5 9" id="KW-0505">Motor protein</keyword>
<evidence type="ECO:0000313" key="15">
    <source>
        <dbReference type="EMBL" id="ELR21917.1"/>
    </source>
</evidence>
<dbReference type="Pfam" id="PF00063">
    <property type="entry name" value="Myosin_head"/>
    <property type="match status" value="1"/>
</dbReference>
<evidence type="ECO:0000259" key="13">
    <source>
        <dbReference type="PROSITE" id="PS51016"/>
    </source>
</evidence>
<evidence type="ECO:0000256" key="9">
    <source>
        <dbReference type="PROSITE-ProRule" id="PRU00782"/>
    </source>
</evidence>
<dbReference type="FunFam" id="1.10.10.820:FF:000001">
    <property type="entry name" value="Myosin heavy chain"/>
    <property type="match status" value="1"/>
</dbReference>
<evidence type="ECO:0000259" key="14">
    <source>
        <dbReference type="PROSITE" id="PS51456"/>
    </source>
</evidence>
<gene>
    <name evidence="15" type="ORF">ACA1_046160</name>
</gene>
<dbReference type="Gene3D" id="3.40.850.10">
    <property type="entry name" value="Kinesin motor domain"/>
    <property type="match status" value="1"/>
</dbReference>
<dbReference type="GO" id="GO:0007015">
    <property type="term" value="P:actin filament organization"/>
    <property type="evidence" value="ECO:0007669"/>
    <property type="project" value="TreeGrafter"/>
</dbReference>
<evidence type="ECO:0000256" key="3">
    <source>
        <dbReference type="ARBA" id="ARBA00022840"/>
    </source>
</evidence>
<evidence type="ECO:0000256" key="7">
    <source>
        <dbReference type="ARBA" id="ARBA00055741"/>
    </source>
</evidence>
<dbReference type="OrthoDB" id="6108017at2759"/>
<keyword evidence="3 9" id="KW-0067">ATP-binding</keyword>
<keyword evidence="6 9" id="KW-0009">Actin-binding</keyword>
<sequence length="1650" mass="185072">MDEWCECVTPEGHVYWFNRKTEESSWDPPAGIKSTSGNDGMIWIPHPEEGYLPGKVSRDCGDGSCETIWLKMRPSMLEKVVSSTLEKNVDDLVQMEHINEAMIVHNLRKRFKNDQIYTNIGTILISVNPFKKLPLYTPTVMDQYMHKGVKEMPPHTFNIADNAYKAMIEKKKNQSVLISGESGAGKTECTKQCLMYFAELAGSTNGVEQFILLANPILEAFGNAKTLRNNNSSRFGKWVEIHFDMSARICGASTVNYLLEKSRVVYQIKGERNFHIFYQLVAGLDQETLAKWNLKSAEHYNYINTSGCITIDGVDDAKDFEEVKEAMVRLSFKPEEINDVFQLTAAVLQLGNLMFGPEMTGSGPDASKSVVTDKGQAQIVADLLGVNSAALEAALTSRLMEIRGCAPTRIPLTPEQARDACDALAKALYGRLFDWIVRRINQSMKPSSTQTTVIGVLDIFGFEIFQKNSFEQLCINFTNEKLQQHFNQYTFKLEEALYQSEEIKYEHIKFIDNQPVLDLIEKKTPQGVMLTLDEQLWVPKGSDATFILACNKTHGMKQNVNYAEVRTSNIEFVIKHYAGDVTYDATGFLDKNKDTLQKDLLVVVEGTTNQFISVMFPVIPDADRRTSKVTLGSQFRRQLEDLMTALNTTEPHFIRAIKPNMEKVPNKFQGTLSLQQLRYAGVFEAVKIRQTGYPFRYPHLEFLQRYAILNKAIAKDNMKDLKTRCSAIIKSLKGDFSEVQVGKTRILYRANSHRSFELLRNIQVEKLCVLIQKHHRRHMAQRLLKRIKLVKAPLDEALKSRDIDKLKAALEKAKDIEFKIKLIADCEKLLNFLVKEKELNRKLNELIGGEKGEGQQMAVWEKIFDQLSGLVAEADEIELDNDIVKRGREIVTFVKGKKECLKMFEEATKESNKEVLITAIKKGRDLGLSEDEPLFIQAKNELARIEKEEVLLQALEVAIGTGAARVINSDPKEWDHSTISTAGLEDAIREANAFGVRTAAGKKRLTEGQLLVDLRKALLSEDWEAVKVVLMKAASMPYNSDEISHANEEVATKAASKEIIGKLVEATQTFDLEAMAYGIQQAIAMQLSDAPEVVEAEKLLKQATTAKLALQSALESSVLDDLELAVALARPFAFLAEDVARAEALGKSIYENDMDARVALFFMERPMLDAVYDKAHATKLESNLIKEIRDALSLDPTKFIQLQLKVANRLGDHARAIRLQIQLKELFFAQFKKMFVLHEWKRLRDPDSFAKTKMFGRETLRRGMLSWTKDPIPTSLTLLDLPYAKQVVRLFKNVQGFMGDKALSDEIYCQIIKQLTDNDNHMSMEKGWLLMGMCLQTFPPSDDFVNYLELFLKEKGKSNNFVGMLHDTQYTAQKSEAPNVDLLLPTLHSTYNPWILLDVVPDIRPELVPADFNGWAGAGSPRRSATGIKDAVASFGTIRDIFYGAGPGSSADPGSEAGGGASPQPHTWREEALDQVGKPKGQTIFALWKMEKGGSHPVASSAAAADENVAVVDVGVATIRPGSAAAAGTPLSPESRRARPIRGTLRDYSPIEPSRPRTGTVQPNLRMQTLRGERPSTPDMDSQATLRKFNEENVKRVLVMYDFDGGGDPKKLRIQRGAVITVLKEYSGWGMGELNGKQGLYPLNYVKPIE</sequence>
<dbReference type="PANTHER" id="PTHR13140:SF706">
    <property type="entry name" value="DILUTE CLASS UNCONVENTIONAL MYOSIN, ISOFORM C"/>
    <property type="match status" value="1"/>
</dbReference>
<dbReference type="Gene3D" id="2.30.30.40">
    <property type="entry name" value="SH3 Domains"/>
    <property type="match status" value="1"/>
</dbReference>
<organism evidence="15 16">
    <name type="scientific">Acanthamoeba castellanii (strain ATCC 30010 / Neff)</name>
    <dbReference type="NCBI Taxonomy" id="1257118"/>
    <lineage>
        <taxon>Eukaryota</taxon>
        <taxon>Amoebozoa</taxon>
        <taxon>Discosea</taxon>
        <taxon>Longamoebia</taxon>
        <taxon>Centramoebida</taxon>
        <taxon>Acanthamoebidae</taxon>
        <taxon>Acanthamoeba</taxon>
    </lineage>
</organism>
<evidence type="ECO:0000256" key="4">
    <source>
        <dbReference type="ARBA" id="ARBA00023123"/>
    </source>
</evidence>
<dbReference type="CDD" id="cd14872">
    <property type="entry name" value="MYSc_Myo4"/>
    <property type="match status" value="1"/>
</dbReference>
<feature type="region of interest" description="Actin-binding" evidence="9">
    <location>
        <begin position="639"/>
        <end position="661"/>
    </location>
</feature>